<organism evidence="5 6">
    <name type="scientific">Sphingomonas rustica</name>
    <dbReference type="NCBI Taxonomy" id="3103142"/>
    <lineage>
        <taxon>Bacteria</taxon>
        <taxon>Pseudomonadati</taxon>
        <taxon>Pseudomonadota</taxon>
        <taxon>Alphaproteobacteria</taxon>
        <taxon>Sphingomonadales</taxon>
        <taxon>Sphingomonadaceae</taxon>
        <taxon>Sphingomonas</taxon>
    </lineage>
</organism>
<keyword evidence="4" id="KW-0460">Magnesium</keyword>
<reference evidence="5 6" key="1">
    <citation type="submission" date="2024-05" db="EMBL/GenBank/DDBJ databases">
        <title>Sphingomonas sp. HF-S3 16S ribosomal RNA gene Genome sequencing and assembly.</title>
        <authorList>
            <person name="Lee H."/>
        </authorList>
    </citation>
    <scope>NUCLEOTIDE SEQUENCE [LARGE SCALE GENOMIC DNA]</scope>
    <source>
        <strain evidence="5 6">HF-S3</strain>
    </source>
</reference>
<gene>
    <name evidence="5" type="ORF">TPR58_06100</name>
</gene>
<evidence type="ECO:0000313" key="5">
    <source>
        <dbReference type="EMBL" id="MEN3746730.1"/>
    </source>
</evidence>
<comment type="similarity">
    <text evidence="1">Belongs to the inositol monophosphatase superfamily.</text>
</comment>
<dbReference type="Proteomes" id="UP001427805">
    <property type="component" value="Unassembled WGS sequence"/>
</dbReference>
<dbReference type="InterPro" id="IPR020583">
    <property type="entry name" value="Inositol_monoP_metal-BS"/>
</dbReference>
<proteinExistence type="inferred from homology"/>
<dbReference type="CDD" id="cd01637">
    <property type="entry name" value="IMPase_like"/>
    <property type="match status" value="1"/>
</dbReference>
<dbReference type="SUPFAM" id="SSF56655">
    <property type="entry name" value="Carbohydrate phosphatase"/>
    <property type="match status" value="1"/>
</dbReference>
<dbReference type="PRINTS" id="PR00377">
    <property type="entry name" value="IMPHPHTASES"/>
</dbReference>
<evidence type="ECO:0000256" key="1">
    <source>
        <dbReference type="ARBA" id="ARBA00009759"/>
    </source>
</evidence>
<dbReference type="Pfam" id="PF00459">
    <property type="entry name" value="Inositol_P"/>
    <property type="match status" value="1"/>
</dbReference>
<dbReference type="PANTHER" id="PTHR20854">
    <property type="entry name" value="INOSITOL MONOPHOSPHATASE"/>
    <property type="match status" value="1"/>
</dbReference>
<dbReference type="Gene3D" id="3.40.190.80">
    <property type="match status" value="1"/>
</dbReference>
<keyword evidence="2" id="KW-0479">Metal-binding</keyword>
<evidence type="ECO:0000313" key="6">
    <source>
        <dbReference type="Proteomes" id="UP001427805"/>
    </source>
</evidence>
<dbReference type="InterPro" id="IPR000760">
    <property type="entry name" value="Inositol_monophosphatase-like"/>
</dbReference>
<keyword evidence="6" id="KW-1185">Reference proteome</keyword>
<evidence type="ECO:0000256" key="4">
    <source>
        <dbReference type="ARBA" id="ARBA00022842"/>
    </source>
</evidence>
<name>A0ABV0B6E4_9SPHN</name>
<dbReference type="PANTHER" id="PTHR20854:SF4">
    <property type="entry name" value="INOSITOL-1-MONOPHOSPHATASE-RELATED"/>
    <property type="match status" value="1"/>
</dbReference>
<accession>A0ABV0B6E4</accession>
<comment type="caution">
    <text evidence="5">The sequence shown here is derived from an EMBL/GenBank/DDBJ whole genome shotgun (WGS) entry which is preliminary data.</text>
</comment>
<sequence length="281" mass="30096">MTGAGPASSLDPALLAEIESVAVELAQLGGAEIRAALGSMLRIKYKSIDDHPGLFRDPVSEVDRRAEELIRQRLAERFPDHDIVGEEIDHRPSLGSDFLWAVDPIDGTANFINGFPMFASSVGVLYRGWPIAGALWCSTSHALEPGVYHASQGNPVRFDGVPLDTRSNPAIRRRLGGEPRATVAPERGWDGRKTGSAAIECAFVAAGLLDMAWFDRPNLWDVAGGLALALSAGKEAQIHREQGWTAFQGFAEDGDAAHWSARIAIGTGDTVGAFVREDIAG</sequence>
<dbReference type="PROSITE" id="PS00629">
    <property type="entry name" value="IMP_1"/>
    <property type="match status" value="1"/>
</dbReference>
<dbReference type="RefSeq" id="WP_346245731.1">
    <property type="nucleotide sequence ID" value="NZ_JBDIZK010000003.1"/>
</dbReference>
<evidence type="ECO:0000256" key="2">
    <source>
        <dbReference type="ARBA" id="ARBA00022723"/>
    </source>
</evidence>
<dbReference type="Gene3D" id="3.30.540.10">
    <property type="entry name" value="Fructose-1,6-Bisphosphatase, subunit A, domain 1"/>
    <property type="match status" value="1"/>
</dbReference>
<keyword evidence="3" id="KW-0378">Hydrolase</keyword>
<evidence type="ECO:0000256" key="3">
    <source>
        <dbReference type="ARBA" id="ARBA00022801"/>
    </source>
</evidence>
<protein>
    <submittedName>
        <fullName evidence="5">Inositol monophosphatase</fullName>
    </submittedName>
</protein>
<dbReference type="EMBL" id="JBDIZK010000003">
    <property type="protein sequence ID" value="MEN3746730.1"/>
    <property type="molecule type" value="Genomic_DNA"/>
</dbReference>